<evidence type="ECO:0000256" key="1">
    <source>
        <dbReference type="SAM" id="SignalP"/>
    </source>
</evidence>
<evidence type="ECO:0000313" key="3">
    <source>
        <dbReference type="Proteomes" id="UP000004217"/>
    </source>
</evidence>
<accession>G2GI44</accession>
<dbReference type="Proteomes" id="UP000004217">
    <property type="component" value="Unassembled WGS sequence"/>
</dbReference>
<gene>
    <name evidence="2" type="ORF">SZN_25919</name>
</gene>
<organism evidence="2 3">
    <name type="scientific">Streptomyces zinciresistens K42</name>
    <dbReference type="NCBI Taxonomy" id="700597"/>
    <lineage>
        <taxon>Bacteria</taxon>
        <taxon>Bacillati</taxon>
        <taxon>Actinomycetota</taxon>
        <taxon>Actinomycetes</taxon>
        <taxon>Kitasatosporales</taxon>
        <taxon>Streptomycetaceae</taxon>
        <taxon>Streptomyces</taxon>
    </lineage>
</organism>
<comment type="caution">
    <text evidence="2">The sequence shown here is derived from an EMBL/GenBank/DDBJ whole genome shotgun (WGS) entry which is preliminary data.</text>
</comment>
<dbReference type="EMBL" id="AGBF01000121">
    <property type="protein sequence ID" value="EGX56811.1"/>
    <property type="molecule type" value="Genomic_DNA"/>
</dbReference>
<dbReference type="AlphaFoldDB" id="G2GI44"/>
<feature type="signal peptide" evidence="1">
    <location>
        <begin position="1"/>
        <end position="36"/>
    </location>
</feature>
<protein>
    <recommendedName>
        <fullName evidence="4">Lipoprotein</fullName>
    </recommendedName>
</protein>
<reference evidence="2 3" key="1">
    <citation type="submission" date="2011-08" db="EMBL/GenBank/DDBJ databases">
        <authorList>
            <person name="Lin Y."/>
            <person name="Hao X."/>
            <person name="Johnstone L."/>
            <person name="Miller S.J."/>
            <person name="Wei G."/>
            <person name="Rensing C."/>
        </authorList>
    </citation>
    <scope>NUCLEOTIDE SEQUENCE [LARGE SCALE GENOMIC DNA]</scope>
    <source>
        <strain evidence="2 3">K42</strain>
    </source>
</reference>
<feature type="chain" id="PRO_5039469816" description="Lipoprotein" evidence="1">
    <location>
        <begin position="37"/>
        <end position="162"/>
    </location>
</feature>
<evidence type="ECO:0008006" key="4">
    <source>
        <dbReference type="Google" id="ProtNLM"/>
    </source>
</evidence>
<name>G2GI44_9ACTN</name>
<keyword evidence="1" id="KW-0732">Signal</keyword>
<dbReference type="PATRIC" id="fig|700597.3.peg.5090"/>
<evidence type="ECO:0000313" key="2">
    <source>
        <dbReference type="EMBL" id="EGX56811.1"/>
    </source>
</evidence>
<keyword evidence="3" id="KW-1185">Reference proteome</keyword>
<sequence>MQNPPRRRTRNARSASRPVRGAVAAAAGLALLPLLAGCGGGKDDEAATRPSLSSAPVAQLVAPAKVEVIAQLTGCKARIRVDAEELRQGLCHTKAADFVITTFPEEKFKDSWLEAATPYGGRYLVGSRWVVAAKPKLLEPLRAKLGGTVRELRGFGPAPSAS</sequence>
<proteinExistence type="predicted"/>
<dbReference type="RefSeq" id="WP_007500341.1">
    <property type="nucleotide sequence ID" value="NZ_AGBF01000121.1"/>
</dbReference>